<comment type="caution">
    <text evidence="2">The sequence shown here is derived from an EMBL/GenBank/DDBJ whole genome shotgun (WGS) entry which is preliminary data.</text>
</comment>
<dbReference type="AlphaFoldDB" id="A0A9P5HCV2"/>
<gene>
    <name evidence="2" type="ORF">G7Z17_g6594</name>
</gene>
<evidence type="ECO:0000256" key="1">
    <source>
        <dbReference type="SAM" id="MobiDB-lite"/>
    </source>
</evidence>
<dbReference type="OrthoDB" id="4776522at2759"/>
<reference evidence="2" key="1">
    <citation type="submission" date="2020-03" db="EMBL/GenBank/DDBJ databases">
        <title>Draft Genome Sequence of Cylindrodendrum hubeiense.</title>
        <authorList>
            <person name="Buettner E."/>
            <person name="Kellner H."/>
        </authorList>
    </citation>
    <scope>NUCLEOTIDE SEQUENCE</scope>
    <source>
        <strain evidence="2">IHI 201604</strain>
    </source>
</reference>
<feature type="region of interest" description="Disordered" evidence="1">
    <location>
        <begin position="306"/>
        <end position="328"/>
    </location>
</feature>
<proteinExistence type="predicted"/>
<protein>
    <submittedName>
        <fullName evidence="2">Uncharacterized protein</fullName>
    </submittedName>
</protein>
<dbReference type="Proteomes" id="UP000722485">
    <property type="component" value="Unassembled WGS sequence"/>
</dbReference>
<organism evidence="2 3">
    <name type="scientific">Cylindrodendrum hubeiense</name>
    <dbReference type="NCBI Taxonomy" id="595255"/>
    <lineage>
        <taxon>Eukaryota</taxon>
        <taxon>Fungi</taxon>
        <taxon>Dikarya</taxon>
        <taxon>Ascomycota</taxon>
        <taxon>Pezizomycotina</taxon>
        <taxon>Sordariomycetes</taxon>
        <taxon>Hypocreomycetidae</taxon>
        <taxon>Hypocreales</taxon>
        <taxon>Nectriaceae</taxon>
        <taxon>Cylindrodendrum</taxon>
    </lineage>
</organism>
<dbReference type="EMBL" id="JAANBB010000130">
    <property type="protein sequence ID" value="KAF7549112.1"/>
    <property type="molecule type" value="Genomic_DNA"/>
</dbReference>
<sequence length="374" mass="41658">MTRLYGIDFICESCHRPGPFGWVYRCTQDRDELIEQAASRGYTTAFDELGQVLTEELGIRKGSPAAREDKLSFLDEMNPEQLAMYRPDQVATILRQRENVSKGLSSEQQRAVLNDGQLHNEIQRERLRKNSAVLLGPFRQTNGINDRAQDFNYSSRWICADDEECQFKVCPFCRPGYADRSFLSLTGAAHGELSPTAATGFGFHVLGERPVVDATILKSIGLRPPPPSRSEITFSESSFASELSMIEMLEDQIARSRGLWQNSHCASELDQEAILSLLPSTPGQLTQSPGCDNLGAYEQPIKDLEKEPEGAPRKHPQNTPQGDFVRPHDPIHEYKIDCVVMEHVGCVSTPEVDESTDYLLKISGPGTEAQHTGS</sequence>
<evidence type="ECO:0000313" key="3">
    <source>
        <dbReference type="Proteomes" id="UP000722485"/>
    </source>
</evidence>
<name>A0A9P5HCV2_9HYPO</name>
<accession>A0A9P5HCV2</accession>
<evidence type="ECO:0000313" key="2">
    <source>
        <dbReference type="EMBL" id="KAF7549112.1"/>
    </source>
</evidence>
<keyword evidence="3" id="KW-1185">Reference proteome</keyword>